<reference evidence="5 6" key="1">
    <citation type="submission" date="2019-10" db="EMBL/GenBank/DDBJ databases">
        <title>Rubrobacter sp nov SCSIO 52090 isolated from a deep-sea sediment in the South China Sea.</title>
        <authorList>
            <person name="Chen R.W."/>
        </authorList>
    </citation>
    <scope>NUCLEOTIDE SEQUENCE [LARGE SCALE GENOMIC DNA]</scope>
    <source>
        <strain evidence="5 6">SCSIO 52909</strain>
    </source>
</reference>
<evidence type="ECO:0000259" key="4">
    <source>
        <dbReference type="PROSITE" id="PS51826"/>
    </source>
</evidence>
<evidence type="ECO:0000256" key="2">
    <source>
        <dbReference type="SAM" id="Coils"/>
    </source>
</evidence>
<feature type="domain" description="Peripheral subunit-binding (PSBD)" evidence="4">
    <location>
        <begin position="197"/>
        <end position="234"/>
    </location>
</feature>
<keyword evidence="6" id="KW-1185">Reference proteome</keyword>
<accession>A0A6G8QF08</accession>
<organism evidence="5 6">
    <name type="scientific">Rubrobacter tropicus</name>
    <dbReference type="NCBI Taxonomy" id="2653851"/>
    <lineage>
        <taxon>Bacteria</taxon>
        <taxon>Bacillati</taxon>
        <taxon>Actinomycetota</taxon>
        <taxon>Rubrobacteria</taxon>
        <taxon>Rubrobacterales</taxon>
        <taxon>Rubrobacteraceae</taxon>
        <taxon>Rubrobacter</taxon>
    </lineage>
</organism>
<dbReference type="SUPFAM" id="SSF47005">
    <property type="entry name" value="Peripheral subunit-binding domain of 2-oxo acid dehydrogenase complex"/>
    <property type="match status" value="1"/>
</dbReference>
<dbReference type="Gene3D" id="4.10.320.10">
    <property type="entry name" value="E3-binding domain"/>
    <property type="match status" value="1"/>
</dbReference>
<name>A0A6G8QF08_9ACTN</name>
<dbReference type="Pfam" id="PF02817">
    <property type="entry name" value="E3_binding"/>
    <property type="match status" value="1"/>
</dbReference>
<proteinExistence type="inferred from homology"/>
<sequence length="236" mass="25495">MLEEARDNLLAGGSLPADPLQFATRWYNATSGPFSDFLGDVIEREEFLEPSSQFLQSYAGFYKVFKRNSEEYLKSLQLPVRSDISRVAGLVINLEDKVDRIEEVLEDFEYTPAKPATADSIEALEGRIGGLESALKRITQAGEQAATAESVQTLGGRLDRVEGKLDKLLAALENQNGAAQAQAQNVQANGSATAEVKATDAARRKARELGVDLASVEGTGTDGQVTVEDVRKKGDS</sequence>
<feature type="region of interest" description="Disordered" evidence="3">
    <location>
        <begin position="217"/>
        <end position="236"/>
    </location>
</feature>
<evidence type="ECO:0000313" key="5">
    <source>
        <dbReference type="EMBL" id="QIN85028.1"/>
    </source>
</evidence>
<protein>
    <recommendedName>
        <fullName evidence="4">Peripheral subunit-binding (PSBD) domain-containing protein</fullName>
    </recommendedName>
</protein>
<dbReference type="PROSITE" id="PS51826">
    <property type="entry name" value="PSBD"/>
    <property type="match status" value="1"/>
</dbReference>
<evidence type="ECO:0000256" key="1">
    <source>
        <dbReference type="ARBA" id="ARBA00007317"/>
    </source>
</evidence>
<feature type="coiled-coil region" evidence="2">
    <location>
        <begin position="91"/>
        <end position="189"/>
    </location>
</feature>
<gene>
    <name evidence="5" type="ORF">GBA63_04610</name>
</gene>
<keyword evidence="2" id="KW-0175">Coiled coil</keyword>
<dbReference type="Proteomes" id="UP000501452">
    <property type="component" value="Chromosome"/>
</dbReference>
<dbReference type="AlphaFoldDB" id="A0A6G8QF08"/>
<dbReference type="GO" id="GO:0016746">
    <property type="term" value="F:acyltransferase activity"/>
    <property type="evidence" value="ECO:0007669"/>
    <property type="project" value="InterPro"/>
</dbReference>
<dbReference type="KEGG" id="rub:GBA63_04610"/>
<dbReference type="InterPro" id="IPR004167">
    <property type="entry name" value="PSBD"/>
</dbReference>
<evidence type="ECO:0000313" key="6">
    <source>
        <dbReference type="Proteomes" id="UP000501452"/>
    </source>
</evidence>
<dbReference type="EMBL" id="CP045119">
    <property type="protein sequence ID" value="QIN85028.1"/>
    <property type="molecule type" value="Genomic_DNA"/>
</dbReference>
<dbReference type="InterPro" id="IPR036625">
    <property type="entry name" value="E3-bd_dom_sf"/>
</dbReference>
<evidence type="ECO:0000256" key="3">
    <source>
        <dbReference type="SAM" id="MobiDB-lite"/>
    </source>
</evidence>
<comment type="similarity">
    <text evidence="1">Belongs to the 2-oxoacid dehydrogenase family.</text>
</comment>